<evidence type="ECO:0000313" key="1">
    <source>
        <dbReference type="EMBL" id="EDM01182.1"/>
    </source>
</evidence>
<dbReference type="Proteomes" id="UP000234681">
    <property type="component" value="Chromosome 2"/>
</dbReference>
<accession>A6IHN4</accession>
<organism evidence="1 2">
    <name type="scientific">Rattus norvegicus</name>
    <name type="common">Rat</name>
    <dbReference type="NCBI Taxonomy" id="10116"/>
    <lineage>
        <taxon>Eukaryota</taxon>
        <taxon>Metazoa</taxon>
        <taxon>Chordata</taxon>
        <taxon>Craniata</taxon>
        <taxon>Vertebrata</taxon>
        <taxon>Euteleostomi</taxon>
        <taxon>Mammalia</taxon>
        <taxon>Eutheria</taxon>
        <taxon>Euarchontoglires</taxon>
        <taxon>Glires</taxon>
        <taxon>Rodentia</taxon>
        <taxon>Myomorpha</taxon>
        <taxon>Muroidea</taxon>
        <taxon>Muridae</taxon>
        <taxon>Murinae</taxon>
        <taxon>Rattus</taxon>
    </lineage>
</organism>
<name>A6IHN4_RAT</name>
<evidence type="ECO:0000313" key="2">
    <source>
        <dbReference type="Proteomes" id="UP000234681"/>
    </source>
</evidence>
<proteinExistence type="predicted"/>
<reference evidence="2" key="1">
    <citation type="submission" date="2005-09" db="EMBL/GenBank/DDBJ databases">
        <authorList>
            <person name="Mural R.J."/>
            <person name="Li P.W."/>
            <person name="Adams M.D."/>
            <person name="Amanatides P.G."/>
            <person name="Baden-Tillson H."/>
            <person name="Barnstead M."/>
            <person name="Chin S.H."/>
            <person name="Dew I."/>
            <person name="Evans C.A."/>
            <person name="Ferriera S."/>
            <person name="Flanigan M."/>
            <person name="Fosler C."/>
            <person name="Glodek A."/>
            <person name="Gu Z."/>
            <person name="Holt R.A."/>
            <person name="Jennings D."/>
            <person name="Kraft C.L."/>
            <person name="Lu F."/>
            <person name="Nguyen T."/>
            <person name="Nusskern D.R."/>
            <person name="Pfannkoch C.M."/>
            <person name="Sitter C."/>
            <person name="Sutton G.G."/>
            <person name="Venter J.C."/>
            <person name="Wang Z."/>
            <person name="Woodage T."/>
            <person name="Zheng X.H."/>
            <person name="Zhong F."/>
        </authorList>
    </citation>
    <scope>NUCLEOTIDE SEQUENCE [LARGE SCALE GENOMIC DNA]</scope>
    <source>
        <strain>BN</strain>
        <strain evidence="2">Sprague-Dawley</strain>
    </source>
</reference>
<dbReference type="AlphaFoldDB" id="A6IHN4"/>
<sequence length="35" mass="4335">MRLRNCFIELNTESPLQYHQAFIRNQYIHESTQPR</sequence>
<protein>
    <submittedName>
        <fullName evidence="1">RCG41515</fullName>
    </submittedName>
</protein>
<gene>
    <name evidence="1" type="ORF">rCG_41515</name>
</gene>
<dbReference type="EMBL" id="CH473961">
    <property type="protein sequence ID" value="EDM01182.1"/>
    <property type="molecule type" value="Genomic_DNA"/>
</dbReference>